<dbReference type="EMBL" id="JAZGQL010000006">
    <property type="protein sequence ID" value="MEE6307172.1"/>
    <property type="molecule type" value="Genomic_DNA"/>
</dbReference>
<proteinExistence type="predicted"/>
<gene>
    <name evidence="2" type="ORF">V1634_10085</name>
</gene>
<keyword evidence="1" id="KW-1133">Transmembrane helix</keyword>
<dbReference type="RefSeq" id="WP_331207490.1">
    <property type="nucleotide sequence ID" value="NZ_JAZGQL010000006.1"/>
</dbReference>
<evidence type="ECO:0008006" key="4">
    <source>
        <dbReference type="Google" id="ProtNLM"/>
    </source>
</evidence>
<accession>A0ABU7SC18</accession>
<keyword evidence="1" id="KW-0472">Membrane</keyword>
<organism evidence="2 3">
    <name type="scientific">Plantactinospora veratri</name>
    <dbReference type="NCBI Taxonomy" id="1436122"/>
    <lineage>
        <taxon>Bacteria</taxon>
        <taxon>Bacillati</taxon>
        <taxon>Actinomycetota</taxon>
        <taxon>Actinomycetes</taxon>
        <taxon>Micromonosporales</taxon>
        <taxon>Micromonosporaceae</taxon>
        <taxon>Plantactinospora</taxon>
    </lineage>
</organism>
<dbReference type="Proteomes" id="UP001339911">
    <property type="component" value="Unassembled WGS sequence"/>
</dbReference>
<keyword evidence="3" id="KW-1185">Reference proteome</keyword>
<evidence type="ECO:0000256" key="1">
    <source>
        <dbReference type="SAM" id="Phobius"/>
    </source>
</evidence>
<reference evidence="2 3" key="1">
    <citation type="submission" date="2024-01" db="EMBL/GenBank/DDBJ databases">
        <title>Genome insights into Plantactinospora veratri sp. nov.</title>
        <authorList>
            <person name="Wang L."/>
        </authorList>
    </citation>
    <scope>NUCLEOTIDE SEQUENCE [LARGE SCALE GENOMIC DNA]</scope>
    <source>
        <strain evidence="2 3">NEAU-FHS4</strain>
    </source>
</reference>
<sequence length="155" mass="16623">MDALLAGTVLVHAGVAALWLGSMAYSLFVVQPKLTRMFDDPERVEDGQRVLAHGNRWPVVCLIGVLWVTGLGLVLLAGGRSAGWWAAVAGKAVLLAAATGLFWWVSWRGWPRRVFALPAELPGLARRFRRVAVLMLTLVATAYALGILTAHPGAG</sequence>
<feature type="transmembrane region" description="Helical" evidence="1">
    <location>
        <begin position="131"/>
        <end position="150"/>
    </location>
</feature>
<feature type="transmembrane region" description="Helical" evidence="1">
    <location>
        <begin position="84"/>
        <end position="105"/>
    </location>
</feature>
<keyword evidence="1" id="KW-0812">Transmembrane</keyword>
<protein>
    <recommendedName>
        <fullName evidence="4">Copper resistance protein D domain-containing protein</fullName>
    </recommendedName>
</protein>
<name>A0ABU7SC18_9ACTN</name>
<feature type="transmembrane region" description="Helical" evidence="1">
    <location>
        <begin position="57"/>
        <end position="78"/>
    </location>
</feature>
<evidence type="ECO:0000313" key="3">
    <source>
        <dbReference type="Proteomes" id="UP001339911"/>
    </source>
</evidence>
<feature type="transmembrane region" description="Helical" evidence="1">
    <location>
        <begin position="6"/>
        <end position="28"/>
    </location>
</feature>
<comment type="caution">
    <text evidence="2">The sequence shown here is derived from an EMBL/GenBank/DDBJ whole genome shotgun (WGS) entry which is preliminary data.</text>
</comment>
<evidence type="ECO:0000313" key="2">
    <source>
        <dbReference type="EMBL" id="MEE6307172.1"/>
    </source>
</evidence>